<comment type="caution">
    <text evidence="1">The sequence shown here is derived from an EMBL/GenBank/DDBJ whole genome shotgun (WGS) entry which is preliminary data.</text>
</comment>
<gene>
    <name evidence="1" type="ORF">BSZ40_09150</name>
</gene>
<protein>
    <submittedName>
        <fullName evidence="1">Uncharacterized protein</fullName>
    </submittedName>
</protein>
<dbReference type="OrthoDB" id="9764271at2"/>
<name>A0A1Q5PU08_9ACTO</name>
<dbReference type="RefSeq" id="WP_073825552.1">
    <property type="nucleotide sequence ID" value="NZ_MQVS01000010.1"/>
</dbReference>
<evidence type="ECO:0000313" key="1">
    <source>
        <dbReference type="EMBL" id="OKL51063.1"/>
    </source>
</evidence>
<keyword evidence="2" id="KW-1185">Reference proteome</keyword>
<dbReference type="EMBL" id="MQVS01000010">
    <property type="protein sequence ID" value="OKL51063.1"/>
    <property type="molecule type" value="Genomic_DNA"/>
</dbReference>
<organism evidence="1 2">
    <name type="scientific">Buchananella hordeovulneris</name>
    <dbReference type="NCBI Taxonomy" id="52770"/>
    <lineage>
        <taxon>Bacteria</taxon>
        <taxon>Bacillati</taxon>
        <taxon>Actinomycetota</taxon>
        <taxon>Actinomycetes</taxon>
        <taxon>Actinomycetales</taxon>
        <taxon>Actinomycetaceae</taxon>
        <taxon>Buchananella</taxon>
    </lineage>
</organism>
<reference evidence="2" key="1">
    <citation type="submission" date="2016-12" db="EMBL/GenBank/DDBJ databases">
        <authorList>
            <person name="Meng X."/>
        </authorList>
    </citation>
    <scope>NUCLEOTIDE SEQUENCE [LARGE SCALE GENOMIC DNA]</scope>
    <source>
        <strain evidence="2">DSM 20732</strain>
    </source>
</reference>
<accession>A0A1Q5PU08</accession>
<sequence length="284" mass="30460">MRRKKNSARQWLALGLVSVGVGGAVLWAASWLGADVARPPRPVATFTGTQLDFTGFDPARIIDDEVFFDSTTMTAADIDQFLTVQGEGCQPGSDGTPCLAHYVTDVPAMPANEHCAEIADASNMGAAEVISQVATACEVNPEVLLVLLQKEQGLVTASGRGLEEWRYASATGYGCPDGATCAGDVAGFFNQVYRAAWQFQRYRAYPEDFDHVAGVPHQVGYHPRPECGGTELTISNQATAGLYNYTPYQPDPAALAGLEGACASHGNLNFYAWYKLWFGSPYAS</sequence>
<dbReference type="Proteomes" id="UP000185612">
    <property type="component" value="Unassembled WGS sequence"/>
</dbReference>
<dbReference type="AlphaFoldDB" id="A0A1Q5PU08"/>
<proteinExistence type="predicted"/>
<dbReference type="STRING" id="52770.BSZ40_09150"/>
<evidence type="ECO:0000313" key="2">
    <source>
        <dbReference type="Proteomes" id="UP000185612"/>
    </source>
</evidence>